<organism evidence="2 3">
    <name type="scientific">Actinomadura livida</name>
    <dbReference type="NCBI Taxonomy" id="79909"/>
    <lineage>
        <taxon>Bacteria</taxon>
        <taxon>Bacillati</taxon>
        <taxon>Actinomycetota</taxon>
        <taxon>Actinomycetes</taxon>
        <taxon>Streptosporangiales</taxon>
        <taxon>Thermomonosporaceae</taxon>
        <taxon>Actinomadura</taxon>
    </lineage>
</organism>
<name>A0A7W7ICN5_9ACTN</name>
<feature type="region of interest" description="Disordered" evidence="1">
    <location>
        <begin position="1"/>
        <end position="41"/>
    </location>
</feature>
<proteinExistence type="predicted"/>
<reference evidence="2 3" key="1">
    <citation type="submission" date="2020-08" db="EMBL/GenBank/DDBJ databases">
        <title>Sequencing the genomes of 1000 actinobacteria strains.</title>
        <authorList>
            <person name="Klenk H.-P."/>
        </authorList>
    </citation>
    <scope>NUCLEOTIDE SEQUENCE [LARGE SCALE GENOMIC DNA]</scope>
    <source>
        <strain evidence="2 3">DSM 44772</strain>
    </source>
</reference>
<comment type="caution">
    <text evidence="2">The sequence shown here is derived from an EMBL/GenBank/DDBJ whole genome shotgun (WGS) entry which is preliminary data.</text>
</comment>
<gene>
    <name evidence="2" type="ORF">F4557_002882</name>
</gene>
<accession>A0A7W7ICN5</accession>
<evidence type="ECO:0000313" key="2">
    <source>
        <dbReference type="EMBL" id="MBB4774464.1"/>
    </source>
</evidence>
<dbReference type="EMBL" id="JACHMV010000001">
    <property type="protein sequence ID" value="MBB4774464.1"/>
    <property type="molecule type" value="Genomic_DNA"/>
</dbReference>
<sequence>MSSGHPRADTAGVPDRYGLPCRPAAGTGPSEDVIAGALIPD</sequence>
<protein>
    <submittedName>
        <fullName evidence="2">Uncharacterized protein</fullName>
    </submittedName>
</protein>
<evidence type="ECO:0000256" key="1">
    <source>
        <dbReference type="SAM" id="MobiDB-lite"/>
    </source>
</evidence>
<dbReference type="Proteomes" id="UP000549343">
    <property type="component" value="Unassembled WGS sequence"/>
</dbReference>
<evidence type="ECO:0000313" key="3">
    <source>
        <dbReference type="Proteomes" id="UP000549343"/>
    </source>
</evidence>
<dbReference type="AlphaFoldDB" id="A0A7W7ICN5"/>